<dbReference type="InterPro" id="IPR016024">
    <property type="entry name" value="ARM-type_fold"/>
</dbReference>
<dbReference type="SMART" id="SM00567">
    <property type="entry name" value="EZ_HEAT"/>
    <property type="match status" value="5"/>
</dbReference>
<dbReference type="Proteomes" id="UP000654345">
    <property type="component" value="Unassembled WGS sequence"/>
</dbReference>
<evidence type="ECO:0000313" key="1">
    <source>
        <dbReference type="EMBL" id="GHO57419.1"/>
    </source>
</evidence>
<dbReference type="PANTHER" id="PTHR12697:SF5">
    <property type="entry name" value="DEOXYHYPUSINE HYDROXYLASE"/>
    <property type="match status" value="1"/>
</dbReference>
<proteinExistence type="predicted"/>
<dbReference type="RefSeq" id="WP_201373830.1">
    <property type="nucleotide sequence ID" value="NZ_BNJG01000002.1"/>
</dbReference>
<dbReference type="EMBL" id="BNJG01000002">
    <property type="protein sequence ID" value="GHO57419.1"/>
    <property type="molecule type" value="Genomic_DNA"/>
</dbReference>
<organism evidence="1 2">
    <name type="scientific">Ktedonobacter robiniae</name>
    <dbReference type="NCBI Taxonomy" id="2778365"/>
    <lineage>
        <taxon>Bacteria</taxon>
        <taxon>Bacillati</taxon>
        <taxon>Chloroflexota</taxon>
        <taxon>Ktedonobacteria</taxon>
        <taxon>Ktedonobacterales</taxon>
        <taxon>Ktedonobacteraceae</taxon>
        <taxon>Ktedonobacter</taxon>
    </lineage>
</organism>
<dbReference type="InterPro" id="IPR011989">
    <property type="entry name" value="ARM-like"/>
</dbReference>
<keyword evidence="2" id="KW-1185">Reference proteome</keyword>
<reference evidence="1 2" key="1">
    <citation type="journal article" date="2021" name="Int. J. Syst. Evol. Microbiol.">
        <title>Reticulibacter mediterranei gen. nov., sp. nov., within the new family Reticulibacteraceae fam. nov., and Ktedonospora formicarum gen. nov., sp. nov., Ktedonobacter robiniae sp. nov., Dictyobacter formicarum sp. nov. and Dictyobacter arantiisoli sp. nov., belonging to the class Ktedonobacteria.</title>
        <authorList>
            <person name="Yabe S."/>
            <person name="Zheng Y."/>
            <person name="Wang C.M."/>
            <person name="Sakai Y."/>
            <person name="Abe K."/>
            <person name="Yokota A."/>
            <person name="Donadio S."/>
            <person name="Cavaletti L."/>
            <person name="Monciardini P."/>
        </authorList>
    </citation>
    <scope>NUCLEOTIDE SEQUENCE [LARGE SCALE GENOMIC DNA]</scope>
    <source>
        <strain evidence="1 2">SOSP1-30</strain>
    </source>
</reference>
<evidence type="ECO:0008006" key="3">
    <source>
        <dbReference type="Google" id="ProtNLM"/>
    </source>
</evidence>
<dbReference type="Pfam" id="PF13646">
    <property type="entry name" value="HEAT_2"/>
    <property type="match status" value="1"/>
</dbReference>
<dbReference type="InterPro" id="IPR004155">
    <property type="entry name" value="PBS_lyase_HEAT"/>
</dbReference>
<protein>
    <recommendedName>
        <fullName evidence="3">HEAT repeat domain-containing protein</fullName>
    </recommendedName>
</protein>
<name>A0ABQ3UX29_9CHLR</name>
<gene>
    <name evidence="1" type="ORF">KSB_58940</name>
</gene>
<sequence length="345" mass="39118">MTAIDSLDDPQALQQLLFQLSHVNANFKITALRQAVAFQDKAPLQPILEALLDGREAVHSATLETIEVLKPWITDEQWLETLLKPSDLVYQAALSILETQGKEAPLKPVFRASFALKRSLRTQAQRLLARQAQQWSPKTVAWFIQTNTEILQKATPFSRMIVLEMLGTLGDKAPIEVFLAALQDDSADVRWTALLQLTAYGKQNQELPIEPIAALIHDPHTHVRRSVLYALETQEKASINLFITTLHDTNEGVKQAAALILCKRRSIQAIPALLQFLLNETTRFRWDFQHSVMEAFEELHEHIPIEPLIDGLKNDKKPVRLRAITLLTFLKARTPVKLLIKLFRA</sequence>
<accession>A0ABQ3UX29</accession>
<comment type="caution">
    <text evidence="1">The sequence shown here is derived from an EMBL/GenBank/DDBJ whole genome shotgun (WGS) entry which is preliminary data.</text>
</comment>
<dbReference type="PANTHER" id="PTHR12697">
    <property type="entry name" value="PBS LYASE HEAT-LIKE PROTEIN"/>
    <property type="match status" value="1"/>
</dbReference>
<evidence type="ECO:0000313" key="2">
    <source>
        <dbReference type="Proteomes" id="UP000654345"/>
    </source>
</evidence>
<dbReference type="SUPFAM" id="SSF48371">
    <property type="entry name" value="ARM repeat"/>
    <property type="match status" value="1"/>
</dbReference>
<dbReference type="Gene3D" id="1.25.10.10">
    <property type="entry name" value="Leucine-rich Repeat Variant"/>
    <property type="match status" value="1"/>
</dbReference>